<dbReference type="Pfam" id="PF02613">
    <property type="entry name" value="Nitrate_red_del"/>
    <property type="match status" value="1"/>
</dbReference>
<proteinExistence type="predicted"/>
<dbReference type="Gene3D" id="1.10.3480.10">
    <property type="entry name" value="TorD-like"/>
    <property type="match status" value="1"/>
</dbReference>
<keyword evidence="1" id="KW-0143">Chaperone</keyword>
<dbReference type="InterPro" id="IPR036411">
    <property type="entry name" value="TorD-like_sf"/>
</dbReference>
<accession>A0A9D2GTU0</accession>
<evidence type="ECO:0000256" key="1">
    <source>
        <dbReference type="ARBA" id="ARBA00023186"/>
    </source>
</evidence>
<reference evidence="2" key="2">
    <citation type="submission" date="2021-04" db="EMBL/GenBank/DDBJ databases">
        <authorList>
            <person name="Gilroy R."/>
        </authorList>
    </citation>
    <scope>NUCLEOTIDE SEQUENCE</scope>
    <source>
        <strain evidence="2">ChiW4-1371</strain>
    </source>
</reference>
<gene>
    <name evidence="2" type="ORF">H9804_04845</name>
</gene>
<dbReference type="SUPFAM" id="SSF89155">
    <property type="entry name" value="TorD-like"/>
    <property type="match status" value="1"/>
</dbReference>
<dbReference type="EMBL" id="DXAQ01000077">
    <property type="protein sequence ID" value="HIZ89252.1"/>
    <property type="molecule type" value="Genomic_DNA"/>
</dbReference>
<comment type="caution">
    <text evidence="2">The sequence shown here is derived from an EMBL/GenBank/DDBJ whole genome shotgun (WGS) entry which is preliminary data.</text>
</comment>
<dbReference type="PANTHER" id="PTHR34227">
    <property type="entry name" value="CHAPERONE PROTEIN YCDY"/>
    <property type="match status" value="1"/>
</dbReference>
<dbReference type="AlphaFoldDB" id="A0A9D2GTU0"/>
<dbReference type="Proteomes" id="UP000824176">
    <property type="component" value="Unassembled WGS sequence"/>
</dbReference>
<name>A0A9D2GTU0_9BACT</name>
<organism evidence="2 3">
    <name type="scientific">Candidatus Mucispirillum faecigallinarum</name>
    <dbReference type="NCBI Taxonomy" id="2838699"/>
    <lineage>
        <taxon>Bacteria</taxon>
        <taxon>Pseudomonadati</taxon>
        <taxon>Deferribacterota</taxon>
        <taxon>Deferribacteres</taxon>
        <taxon>Deferribacterales</taxon>
        <taxon>Mucispirillaceae</taxon>
        <taxon>Mucispirillum</taxon>
    </lineage>
</organism>
<dbReference type="InterPro" id="IPR020945">
    <property type="entry name" value="DMSO/NO3_reduct_chaperone"/>
</dbReference>
<dbReference type="PANTHER" id="PTHR34227:SF11">
    <property type="entry name" value="CHAPERONE PROTEIN TORD"/>
    <property type="match status" value="1"/>
</dbReference>
<protein>
    <submittedName>
        <fullName evidence="2">Molecular chaperone TorD family protein</fullName>
    </submittedName>
</protein>
<dbReference type="InterPro" id="IPR050289">
    <property type="entry name" value="TorD/DmsD_chaperones"/>
</dbReference>
<sequence length="226" mass="26614">MQVNDEMISIMQGREVIYASMSELFLNLIEEKHLKMLEDLMPMYKEMAENSDNKDIRYGVEHLIDFIKVYQESDKSHKKTLIDNLNREYSRLFCLGNAAAISESVYISPLHLTMQESEVEVSSIYKQCNFDMKHTSNEPQDHLSYELMFMSYISKGIYKHLLNNNTAQAENLINLQKSFIKDHLLNWLSDFNKLIKRFKEGDRFYYPLSCLLLGFIEEDSAYLETL</sequence>
<reference evidence="2" key="1">
    <citation type="journal article" date="2021" name="PeerJ">
        <title>Extensive microbial diversity within the chicken gut microbiome revealed by metagenomics and culture.</title>
        <authorList>
            <person name="Gilroy R."/>
            <person name="Ravi A."/>
            <person name="Getino M."/>
            <person name="Pursley I."/>
            <person name="Horton D.L."/>
            <person name="Alikhan N.F."/>
            <person name="Baker D."/>
            <person name="Gharbi K."/>
            <person name="Hall N."/>
            <person name="Watson M."/>
            <person name="Adriaenssens E.M."/>
            <person name="Foster-Nyarko E."/>
            <person name="Jarju S."/>
            <person name="Secka A."/>
            <person name="Antonio M."/>
            <person name="Oren A."/>
            <person name="Chaudhuri R.R."/>
            <person name="La Ragione R."/>
            <person name="Hildebrand F."/>
            <person name="Pallen M.J."/>
        </authorList>
    </citation>
    <scope>NUCLEOTIDE SEQUENCE</scope>
    <source>
        <strain evidence="2">ChiW4-1371</strain>
    </source>
</reference>
<evidence type="ECO:0000313" key="3">
    <source>
        <dbReference type="Proteomes" id="UP000824176"/>
    </source>
</evidence>
<evidence type="ECO:0000313" key="2">
    <source>
        <dbReference type="EMBL" id="HIZ89252.1"/>
    </source>
</evidence>